<evidence type="ECO:0000256" key="4">
    <source>
        <dbReference type="ARBA" id="ARBA00023136"/>
    </source>
</evidence>
<evidence type="ECO:0000256" key="7">
    <source>
        <dbReference type="SAM" id="Phobius"/>
    </source>
</evidence>
<feature type="transmembrane region" description="Helical" evidence="7">
    <location>
        <begin position="23"/>
        <end position="44"/>
    </location>
</feature>
<keyword evidence="3 7" id="KW-1133">Transmembrane helix</keyword>
<dbReference type="PANTHER" id="PTHR33048">
    <property type="entry name" value="PTH11-LIKE INTEGRAL MEMBRANE PROTEIN (AFU_ORTHOLOGUE AFUA_5G11245)"/>
    <property type="match status" value="1"/>
</dbReference>
<evidence type="ECO:0000256" key="2">
    <source>
        <dbReference type="ARBA" id="ARBA00022692"/>
    </source>
</evidence>
<accession>A0A8H3J431</accession>
<feature type="domain" description="Rhodopsin" evidence="8">
    <location>
        <begin position="40"/>
        <end position="296"/>
    </location>
</feature>
<comment type="caution">
    <text evidence="9">The sequence shown here is derived from an EMBL/GenBank/DDBJ whole genome shotgun (WGS) entry which is preliminary data.</text>
</comment>
<name>A0A8H3J431_9LECA</name>
<comment type="similarity">
    <text evidence="5">Belongs to the SAT4 family.</text>
</comment>
<dbReference type="AlphaFoldDB" id="A0A8H3J431"/>
<evidence type="ECO:0000256" key="5">
    <source>
        <dbReference type="ARBA" id="ARBA00038359"/>
    </source>
</evidence>
<sequence>MPMTQEQIDYQVAHKNQDRASEIVNVHIILMVFTVIGVSLRFISRRLKAGLGIDDWVMLAALIVFLGEGSGVLYCTTNFKSARHMLFVRNPVGIAKASKHLKLFLVDRRKQCLYSTGISLCKLSVLLMYNRIFGRANKPFRCALIATGLFVIAYNFIQFIIIIFQCSPVRAAWDPTVENPKCIKLMLELEIAGGFNALTENANANYKFANSLITLILPLPILWRTQMPPKKKVQVICTFLVGGFVTIVSFWRIPMQAGISLVDASYTDVTACNWSYVEVSVAIICGSLPAMRPLLTWCLNGGKLEPTVGSGAKKSYPSASPSSSSPSWVERNIWDKKAKAAVHVSEVSETNPA</sequence>
<feature type="region of interest" description="Disordered" evidence="6">
    <location>
        <begin position="309"/>
        <end position="328"/>
    </location>
</feature>
<dbReference type="GO" id="GO:0016020">
    <property type="term" value="C:membrane"/>
    <property type="evidence" value="ECO:0007669"/>
    <property type="project" value="UniProtKB-SubCell"/>
</dbReference>
<comment type="subcellular location">
    <subcellularLocation>
        <location evidence="1">Membrane</location>
        <topology evidence="1">Multi-pass membrane protein</topology>
    </subcellularLocation>
</comment>
<evidence type="ECO:0000313" key="9">
    <source>
        <dbReference type="EMBL" id="CAF9940318.1"/>
    </source>
</evidence>
<dbReference type="PANTHER" id="PTHR33048:SF47">
    <property type="entry name" value="INTEGRAL MEMBRANE PROTEIN-RELATED"/>
    <property type="match status" value="1"/>
</dbReference>
<dbReference type="Proteomes" id="UP000664521">
    <property type="component" value="Unassembled WGS sequence"/>
</dbReference>
<evidence type="ECO:0000259" key="8">
    <source>
        <dbReference type="Pfam" id="PF20684"/>
    </source>
</evidence>
<gene>
    <name evidence="9" type="ORF">HETSPECPRED_002375</name>
</gene>
<organism evidence="9 10">
    <name type="scientific">Heterodermia speciosa</name>
    <dbReference type="NCBI Taxonomy" id="116794"/>
    <lineage>
        <taxon>Eukaryota</taxon>
        <taxon>Fungi</taxon>
        <taxon>Dikarya</taxon>
        <taxon>Ascomycota</taxon>
        <taxon>Pezizomycotina</taxon>
        <taxon>Lecanoromycetes</taxon>
        <taxon>OSLEUM clade</taxon>
        <taxon>Lecanoromycetidae</taxon>
        <taxon>Caliciales</taxon>
        <taxon>Physciaceae</taxon>
        <taxon>Heterodermia</taxon>
    </lineage>
</organism>
<dbReference type="InterPro" id="IPR052337">
    <property type="entry name" value="SAT4-like"/>
</dbReference>
<protein>
    <recommendedName>
        <fullName evidence="8">Rhodopsin domain-containing protein</fullName>
    </recommendedName>
</protein>
<dbReference type="EMBL" id="CAJPDS010000151">
    <property type="protein sequence ID" value="CAF9940318.1"/>
    <property type="molecule type" value="Genomic_DNA"/>
</dbReference>
<feature type="transmembrane region" description="Helical" evidence="7">
    <location>
        <begin position="113"/>
        <end position="130"/>
    </location>
</feature>
<keyword evidence="10" id="KW-1185">Reference proteome</keyword>
<evidence type="ECO:0000256" key="3">
    <source>
        <dbReference type="ARBA" id="ARBA00022989"/>
    </source>
</evidence>
<dbReference type="Pfam" id="PF20684">
    <property type="entry name" value="Fung_rhodopsin"/>
    <property type="match status" value="1"/>
</dbReference>
<proteinExistence type="inferred from homology"/>
<reference evidence="9" key="1">
    <citation type="submission" date="2021-03" db="EMBL/GenBank/DDBJ databases">
        <authorList>
            <person name="Tagirdzhanova G."/>
        </authorList>
    </citation>
    <scope>NUCLEOTIDE SEQUENCE</scope>
</reference>
<dbReference type="InterPro" id="IPR049326">
    <property type="entry name" value="Rhodopsin_dom_fungi"/>
</dbReference>
<keyword evidence="2 7" id="KW-0812">Transmembrane</keyword>
<feature type="transmembrane region" description="Helical" evidence="7">
    <location>
        <begin position="56"/>
        <end position="79"/>
    </location>
</feature>
<dbReference type="OrthoDB" id="10017208at2759"/>
<evidence type="ECO:0000256" key="1">
    <source>
        <dbReference type="ARBA" id="ARBA00004141"/>
    </source>
</evidence>
<keyword evidence="4 7" id="KW-0472">Membrane</keyword>
<feature type="compositionally biased region" description="Low complexity" evidence="6">
    <location>
        <begin position="309"/>
        <end position="327"/>
    </location>
</feature>
<evidence type="ECO:0000313" key="10">
    <source>
        <dbReference type="Proteomes" id="UP000664521"/>
    </source>
</evidence>
<feature type="transmembrane region" description="Helical" evidence="7">
    <location>
        <begin position="142"/>
        <end position="164"/>
    </location>
</feature>
<evidence type="ECO:0000256" key="6">
    <source>
        <dbReference type="SAM" id="MobiDB-lite"/>
    </source>
</evidence>
<feature type="transmembrane region" description="Helical" evidence="7">
    <location>
        <begin position="235"/>
        <end position="253"/>
    </location>
</feature>